<dbReference type="InterPro" id="IPR043714">
    <property type="entry name" value="DUF5655"/>
</dbReference>
<reference evidence="2" key="1">
    <citation type="submission" date="2024-04" db="EMBL/GenBank/DDBJ databases">
        <authorList>
            <person name="Roder T."/>
            <person name="Oberhansli S."/>
            <person name="Kreuzer M."/>
        </authorList>
    </citation>
    <scope>NUCLEOTIDE SEQUENCE</scope>
    <source>
        <strain evidence="2">LWS13-1.2</strain>
    </source>
</reference>
<name>A0AAU6S9N5_9MICO</name>
<organism evidence="2">
    <name type="scientific">Microbacterium sp. LWS13-1.2</name>
    <dbReference type="NCBI Taxonomy" id="3135264"/>
    <lineage>
        <taxon>Bacteria</taxon>
        <taxon>Bacillati</taxon>
        <taxon>Actinomycetota</taxon>
        <taxon>Actinomycetes</taxon>
        <taxon>Micrococcales</taxon>
        <taxon>Microbacteriaceae</taxon>
        <taxon>Microbacterium</taxon>
    </lineage>
</organism>
<protein>
    <submittedName>
        <fullName evidence="2">DUF5655 domain-containing protein</fullName>
    </submittedName>
</protein>
<dbReference type="Pfam" id="PF18899">
    <property type="entry name" value="DUF5655"/>
    <property type="match status" value="1"/>
</dbReference>
<evidence type="ECO:0000259" key="1">
    <source>
        <dbReference type="Pfam" id="PF18899"/>
    </source>
</evidence>
<dbReference type="RefSeq" id="WP_349428141.1">
    <property type="nucleotide sequence ID" value="NZ_CP151632.1"/>
</dbReference>
<accession>A0AAU6S9N5</accession>
<dbReference type="EMBL" id="CP151632">
    <property type="protein sequence ID" value="WZO33602.1"/>
    <property type="molecule type" value="Genomic_DNA"/>
</dbReference>
<feature type="domain" description="DUF5655" evidence="1">
    <location>
        <begin position="12"/>
        <end position="118"/>
    </location>
</feature>
<evidence type="ECO:0000313" key="2">
    <source>
        <dbReference type="EMBL" id="WZO33602.1"/>
    </source>
</evidence>
<gene>
    <name evidence="2" type="ORF">MRBLWS13_001231</name>
</gene>
<sequence length="121" mass="13962">MTQPMPGEEFFAPDEKAVSIYRALARPLVGLEGVEVVVSKSQVAFRARRGFAYAWAPERYVKSDVPVVVSIALREELRSPRFKEVSHPSSSTWMHHLELRTVKDVDRELITWMERAYEEAR</sequence>
<dbReference type="AlphaFoldDB" id="A0AAU6S9N5"/>
<proteinExistence type="predicted"/>